<dbReference type="GO" id="GO:0008124">
    <property type="term" value="F:4-alpha-hydroxytetrahydrobiopterin dehydratase activity"/>
    <property type="evidence" value="ECO:0007669"/>
    <property type="project" value="UniProtKB-UniRule"/>
</dbReference>
<sequence>MLCSCMGLTKLSDEQIQTALQDLEGWSVVEGKLHKEFQFSDFNEAFGFMARASMHIEKMNHHPEWFNVYNKLVVDLMTHDASGITENDTKLAKILNSL</sequence>
<evidence type="ECO:0000256" key="3">
    <source>
        <dbReference type="ARBA" id="ARBA00023239"/>
    </source>
</evidence>
<dbReference type="InterPro" id="IPR036428">
    <property type="entry name" value="PCD_sf"/>
</dbReference>
<dbReference type="Gene3D" id="3.30.1360.20">
    <property type="entry name" value="Transcriptional coactivator/pterin dehydratase"/>
    <property type="match status" value="1"/>
</dbReference>
<dbReference type="Pfam" id="PF01329">
    <property type="entry name" value="Pterin_4a"/>
    <property type="match status" value="1"/>
</dbReference>
<comment type="catalytic activity">
    <reaction evidence="1 4">
        <text>(4aS,6R)-4a-hydroxy-L-erythro-5,6,7,8-tetrahydrobiopterin = (6R)-L-erythro-6,7-dihydrobiopterin + H2O</text>
        <dbReference type="Rhea" id="RHEA:11920"/>
        <dbReference type="ChEBI" id="CHEBI:15377"/>
        <dbReference type="ChEBI" id="CHEBI:15642"/>
        <dbReference type="ChEBI" id="CHEBI:43120"/>
        <dbReference type="EC" id="4.2.1.96"/>
    </reaction>
</comment>
<dbReference type="EMBL" id="KF900647">
    <property type="protein sequence ID" value="AIF02380.1"/>
    <property type="molecule type" value="Genomic_DNA"/>
</dbReference>
<comment type="similarity">
    <text evidence="2 4">Belongs to the pterin-4-alpha-carbinolamine dehydratase family.</text>
</comment>
<keyword evidence="3 4" id="KW-0456">Lyase</keyword>
<protein>
    <recommendedName>
        <fullName evidence="4">Putative pterin-4-alpha-carbinolamine dehydratase</fullName>
        <shortName evidence="4">PHS</shortName>
        <ecNumber evidence="4">4.2.1.96</ecNumber>
    </recommendedName>
    <alternativeName>
        <fullName evidence="4">4-alpha-hydroxy-tetrahydropterin dehydratase</fullName>
    </alternativeName>
    <alternativeName>
        <fullName evidence="4">Pterin carbinolamine dehydratase</fullName>
        <shortName evidence="4">PCD</shortName>
    </alternativeName>
</protein>
<dbReference type="PANTHER" id="PTHR12599">
    <property type="entry name" value="PTERIN-4-ALPHA-CARBINOLAMINE DEHYDRATASE"/>
    <property type="match status" value="1"/>
</dbReference>
<dbReference type="AlphaFoldDB" id="A0A075GGS1"/>
<dbReference type="GO" id="GO:0006729">
    <property type="term" value="P:tetrahydrobiopterin biosynthetic process"/>
    <property type="evidence" value="ECO:0007669"/>
    <property type="project" value="InterPro"/>
</dbReference>
<organism evidence="5">
    <name type="scientific">uncultured marine thaumarchaeote KM3_156_B03</name>
    <dbReference type="NCBI Taxonomy" id="1456022"/>
    <lineage>
        <taxon>Archaea</taxon>
        <taxon>Nitrososphaerota</taxon>
        <taxon>environmental samples</taxon>
    </lineage>
</organism>
<dbReference type="PANTHER" id="PTHR12599:SF0">
    <property type="entry name" value="PTERIN-4-ALPHA-CARBINOLAMINE DEHYDRATASE"/>
    <property type="match status" value="1"/>
</dbReference>
<dbReference type="NCBIfam" id="NF002018">
    <property type="entry name" value="PRK00823.1-3"/>
    <property type="match status" value="1"/>
</dbReference>
<evidence type="ECO:0000256" key="1">
    <source>
        <dbReference type="ARBA" id="ARBA00001554"/>
    </source>
</evidence>
<evidence type="ECO:0000313" key="5">
    <source>
        <dbReference type="EMBL" id="AIF02380.1"/>
    </source>
</evidence>
<evidence type="ECO:0000256" key="2">
    <source>
        <dbReference type="ARBA" id="ARBA00006472"/>
    </source>
</evidence>
<dbReference type="SUPFAM" id="SSF55248">
    <property type="entry name" value="PCD-like"/>
    <property type="match status" value="1"/>
</dbReference>
<dbReference type="InterPro" id="IPR001533">
    <property type="entry name" value="Pterin_deHydtase"/>
</dbReference>
<name>A0A075GGS1_9ARCH</name>
<gene>
    <name evidence="5" type="primary">PCBD</name>
    <name evidence="5" type="synonym">phhB</name>
</gene>
<proteinExistence type="inferred from homology"/>
<dbReference type="HAMAP" id="MF_00434">
    <property type="entry name" value="Pterin_4_alpha"/>
    <property type="match status" value="1"/>
</dbReference>
<dbReference type="NCBIfam" id="NF002017">
    <property type="entry name" value="PRK00823.1-2"/>
    <property type="match status" value="1"/>
</dbReference>
<accession>A0A075GGS1</accession>
<evidence type="ECO:0000256" key="4">
    <source>
        <dbReference type="HAMAP-Rule" id="MF_00434"/>
    </source>
</evidence>
<dbReference type="CDD" id="cd00914">
    <property type="entry name" value="PCD_DCoH_subfamily_b"/>
    <property type="match status" value="1"/>
</dbReference>
<dbReference type="EC" id="4.2.1.96" evidence="4"/>
<reference evidence="5" key="1">
    <citation type="journal article" date="2014" name="Genome Biol. Evol.">
        <title>Pangenome evidence for extensive interdomain horizontal transfer affecting lineage core and shell genes in uncultured planktonic thaumarchaeota and euryarchaeota.</title>
        <authorList>
            <person name="Deschamps P."/>
            <person name="Zivanovic Y."/>
            <person name="Moreira D."/>
            <person name="Rodriguez-Valera F."/>
            <person name="Lopez-Garcia P."/>
        </authorList>
    </citation>
    <scope>NUCLEOTIDE SEQUENCE</scope>
</reference>